<keyword evidence="2" id="KW-0808">Transferase</keyword>
<protein>
    <recommendedName>
        <fullName evidence="1">glutathione transferase</fullName>
        <ecNumber evidence="1">2.5.1.18</ecNumber>
    </recommendedName>
</protein>
<feature type="domain" description="GST C-terminal" evidence="6">
    <location>
        <begin position="93"/>
        <end position="223"/>
    </location>
</feature>
<name>A0AAW1HCZ6_SAPOF</name>
<evidence type="ECO:0000313" key="7">
    <source>
        <dbReference type="EMBL" id="KAK9673895.1"/>
    </source>
</evidence>
<evidence type="ECO:0000259" key="5">
    <source>
        <dbReference type="PROSITE" id="PS50404"/>
    </source>
</evidence>
<dbReference type="Pfam" id="PF02798">
    <property type="entry name" value="GST_N"/>
    <property type="match status" value="1"/>
</dbReference>
<comment type="catalytic activity">
    <reaction evidence="3">
        <text>RX + glutathione = an S-substituted glutathione + a halide anion + H(+)</text>
        <dbReference type="Rhea" id="RHEA:16437"/>
        <dbReference type="ChEBI" id="CHEBI:15378"/>
        <dbReference type="ChEBI" id="CHEBI:16042"/>
        <dbReference type="ChEBI" id="CHEBI:17792"/>
        <dbReference type="ChEBI" id="CHEBI:57925"/>
        <dbReference type="ChEBI" id="CHEBI:90779"/>
        <dbReference type="EC" id="2.5.1.18"/>
    </reaction>
</comment>
<dbReference type="SFLD" id="SFLDG00358">
    <property type="entry name" value="Main_(cytGST)"/>
    <property type="match status" value="1"/>
</dbReference>
<dbReference type="AlphaFoldDB" id="A0AAW1HCZ6"/>
<dbReference type="Proteomes" id="UP001443914">
    <property type="component" value="Unassembled WGS sequence"/>
</dbReference>
<dbReference type="InterPro" id="IPR036282">
    <property type="entry name" value="Glutathione-S-Trfase_C_sf"/>
</dbReference>
<dbReference type="InterPro" id="IPR004046">
    <property type="entry name" value="GST_C"/>
</dbReference>
<dbReference type="InterPro" id="IPR040079">
    <property type="entry name" value="Glutathione_S-Trfase"/>
</dbReference>
<feature type="domain" description="GST N-terminal" evidence="5">
    <location>
        <begin position="6"/>
        <end position="87"/>
    </location>
</feature>
<dbReference type="Gene3D" id="3.40.30.10">
    <property type="entry name" value="Glutaredoxin"/>
    <property type="match status" value="1"/>
</dbReference>
<evidence type="ECO:0000259" key="6">
    <source>
        <dbReference type="PROSITE" id="PS50405"/>
    </source>
</evidence>
<dbReference type="InterPro" id="IPR036249">
    <property type="entry name" value="Thioredoxin-like_sf"/>
</dbReference>
<dbReference type="InterPro" id="IPR045073">
    <property type="entry name" value="Omega/Tau-like"/>
</dbReference>
<sequence>MASEEKQLILLDFWPSMFAMRVKIALAEKGITDYQINEENIEVAKSPLLLEMNPVHKKVPVLIHNGKPVCESMIIVEYIDEVWCHNSPFLPSHPYLKSHAKFWAHFVDQKFFPASRKLWTTTGESKEEAKKEMIESLKMIEKELGGKCYFGGDTFGFVDIALIPFYSWFNVYEVCGNMSIEEECPQIIAWAKRCVQRGAVMNSIPNMLKLSGYILELRKKHGIH</sequence>
<dbReference type="PANTHER" id="PTHR11260">
    <property type="entry name" value="GLUTATHIONE S-TRANSFERASE, GST, SUPERFAMILY, GST DOMAIN CONTAINING"/>
    <property type="match status" value="1"/>
</dbReference>
<dbReference type="SFLD" id="SFLDS00019">
    <property type="entry name" value="Glutathione_Transferase_(cytos"/>
    <property type="match status" value="1"/>
</dbReference>
<evidence type="ECO:0000256" key="1">
    <source>
        <dbReference type="ARBA" id="ARBA00012452"/>
    </source>
</evidence>
<evidence type="ECO:0000256" key="3">
    <source>
        <dbReference type="ARBA" id="ARBA00047960"/>
    </source>
</evidence>
<comment type="caution">
    <text evidence="7">The sequence shown here is derived from an EMBL/GenBank/DDBJ whole genome shotgun (WGS) entry which is preliminary data.</text>
</comment>
<dbReference type="PROSITE" id="PS50405">
    <property type="entry name" value="GST_CTER"/>
    <property type="match status" value="1"/>
</dbReference>
<dbReference type="InterPro" id="IPR004045">
    <property type="entry name" value="Glutathione_S-Trfase_N"/>
</dbReference>
<dbReference type="PANTHER" id="PTHR11260:SF781">
    <property type="entry name" value="GLUTATHIONE S-TRANSFERASE U19"/>
    <property type="match status" value="1"/>
</dbReference>
<dbReference type="EC" id="2.5.1.18" evidence="1"/>
<dbReference type="PROSITE" id="PS50404">
    <property type="entry name" value="GST_NTER"/>
    <property type="match status" value="1"/>
</dbReference>
<dbReference type="Gene3D" id="1.20.1050.10">
    <property type="match status" value="1"/>
</dbReference>
<dbReference type="GO" id="GO:0006749">
    <property type="term" value="P:glutathione metabolic process"/>
    <property type="evidence" value="ECO:0007669"/>
    <property type="project" value="InterPro"/>
</dbReference>
<dbReference type="InterPro" id="IPR045074">
    <property type="entry name" value="GST_C_Tau"/>
</dbReference>
<evidence type="ECO:0000313" key="8">
    <source>
        <dbReference type="Proteomes" id="UP001443914"/>
    </source>
</evidence>
<dbReference type="InterPro" id="IPR010987">
    <property type="entry name" value="Glutathione-S-Trfase_C-like"/>
</dbReference>
<dbReference type="CDD" id="cd03185">
    <property type="entry name" value="GST_C_Tau"/>
    <property type="match status" value="1"/>
</dbReference>
<dbReference type="GO" id="GO:0005737">
    <property type="term" value="C:cytoplasm"/>
    <property type="evidence" value="ECO:0007669"/>
    <property type="project" value="TreeGrafter"/>
</dbReference>
<dbReference type="Pfam" id="PF00043">
    <property type="entry name" value="GST_C"/>
    <property type="match status" value="1"/>
</dbReference>
<dbReference type="SFLD" id="SFLDG01152">
    <property type="entry name" value="Main.3:_Omega-_and_Tau-like"/>
    <property type="match status" value="1"/>
</dbReference>
<dbReference type="CDD" id="cd03058">
    <property type="entry name" value="GST_N_Tau"/>
    <property type="match status" value="1"/>
</dbReference>
<keyword evidence="8" id="KW-1185">Reference proteome</keyword>
<accession>A0AAW1HCZ6</accession>
<proteinExistence type="inferred from homology"/>
<evidence type="ECO:0000256" key="2">
    <source>
        <dbReference type="ARBA" id="ARBA00022679"/>
    </source>
</evidence>
<dbReference type="FunFam" id="1.20.1050.10:FF:000018">
    <property type="entry name" value="Glutathione S-transferase U20"/>
    <property type="match status" value="1"/>
</dbReference>
<evidence type="ECO:0000256" key="4">
    <source>
        <dbReference type="RuleBase" id="RU003494"/>
    </source>
</evidence>
<dbReference type="GO" id="GO:0004364">
    <property type="term" value="F:glutathione transferase activity"/>
    <property type="evidence" value="ECO:0007669"/>
    <property type="project" value="UniProtKB-EC"/>
</dbReference>
<organism evidence="7 8">
    <name type="scientific">Saponaria officinalis</name>
    <name type="common">Common soapwort</name>
    <name type="synonym">Lychnis saponaria</name>
    <dbReference type="NCBI Taxonomy" id="3572"/>
    <lineage>
        <taxon>Eukaryota</taxon>
        <taxon>Viridiplantae</taxon>
        <taxon>Streptophyta</taxon>
        <taxon>Embryophyta</taxon>
        <taxon>Tracheophyta</taxon>
        <taxon>Spermatophyta</taxon>
        <taxon>Magnoliopsida</taxon>
        <taxon>eudicotyledons</taxon>
        <taxon>Gunneridae</taxon>
        <taxon>Pentapetalae</taxon>
        <taxon>Caryophyllales</taxon>
        <taxon>Caryophyllaceae</taxon>
        <taxon>Caryophylleae</taxon>
        <taxon>Saponaria</taxon>
    </lineage>
</organism>
<dbReference type="FunFam" id="3.40.30.10:FF:000014">
    <property type="entry name" value="Tau class glutathione S-transferase"/>
    <property type="match status" value="1"/>
</dbReference>
<comment type="similarity">
    <text evidence="4">Belongs to the GST superfamily.</text>
</comment>
<dbReference type="EMBL" id="JBDFQZ010000012">
    <property type="protein sequence ID" value="KAK9673895.1"/>
    <property type="molecule type" value="Genomic_DNA"/>
</dbReference>
<gene>
    <name evidence="7" type="ORF">RND81_12G197000</name>
</gene>
<dbReference type="SUPFAM" id="SSF47616">
    <property type="entry name" value="GST C-terminal domain-like"/>
    <property type="match status" value="1"/>
</dbReference>
<reference evidence="7" key="1">
    <citation type="submission" date="2024-03" db="EMBL/GenBank/DDBJ databases">
        <title>WGS assembly of Saponaria officinalis var. Norfolk2.</title>
        <authorList>
            <person name="Jenkins J."/>
            <person name="Shu S."/>
            <person name="Grimwood J."/>
            <person name="Barry K."/>
            <person name="Goodstein D."/>
            <person name="Schmutz J."/>
            <person name="Leebens-Mack J."/>
            <person name="Osbourn A."/>
        </authorList>
    </citation>
    <scope>NUCLEOTIDE SEQUENCE [LARGE SCALE GENOMIC DNA]</scope>
    <source>
        <strain evidence="7">JIC</strain>
    </source>
</reference>
<dbReference type="SUPFAM" id="SSF52833">
    <property type="entry name" value="Thioredoxin-like"/>
    <property type="match status" value="1"/>
</dbReference>